<keyword evidence="14" id="KW-1185">Reference proteome</keyword>
<keyword evidence="2" id="KW-0813">Transport</keyword>
<feature type="transmembrane region" description="Helical" evidence="12">
    <location>
        <begin position="119"/>
        <end position="139"/>
    </location>
</feature>
<evidence type="ECO:0000256" key="6">
    <source>
        <dbReference type="ARBA" id="ARBA00022692"/>
    </source>
</evidence>
<comment type="function">
    <text evidence="9">Part of the binding-protein-dependent transport system for D-xylose. Probably responsible for the translocation of the substrate across the membrane.</text>
</comment>
<dbReference type="Proteomes" id="UP000219435">
    <property type="component" value="Unassembled WGS sequence"/>
</dbReference>
<evidence type="ECO:0000256" key="12">
    <source>
        <dbReference type="SAM" id="Phobius"/>
    </source>
</evidence>
<accession>A0A285VBM9</accession>
<dbReference type="PANTHER" id="PTHR32196">
    <property type="entry name" value="ABC TRANSPORTER PERMEASE PROTEIN YPHD-RELATED-RELATED"/>
    <property type="match status" value="1"/>
</dbReference>
<evidence type="ECO:0000313" key="14">
    <source>
        <dbReference type="Proteomes" id="UP000219435"/>
    </source>
</evidence>
<dbReference type="Pfam" id="PF02653">
    <property type="entry name" value="BPD_transp_2"/>
    <property type="match status" value="1"/>
</dbReference>
<evidence type="ECO:0000256" key="7">
    <source>
        <dbReference type="ARBA" id="ARBA00022989"/>
    </source>
</evidence>
<feature type="transmembrane region" description="Helical" evidence="12">
    <location>
        <begin position="285"/>
        <end position="311"/>
    </location>
</feature>
<evidence type="ECO:0000256" key="1">
    <source>
        <dbReference type="ARBA" id="ARBA00004651"/>
    </source>
</evidence>
<reference evidence="14" key="1">
    <citation type="submission" date="2017-08" db="EMBL/GenBank/DDBJ databases">
        <authorList>
            <person name="Varghese N."/>
            <person name="Submissions S."/>
        </authorList>
    </citation>
    <scope>NUCLEOTIDE SEQUENCE [LARGE SCALE GENOMIC DNA]</scope>
    <source>
        <strain evidence="14">DSM 4725</strain>
    </source>
</reference>
<evidence type="ECO:0000256" key="4">
    <source>
        <dbReference type="ARBA" id="ARBA00022519"/>
    </source>
</evidence>
<evidence type="ECO:0000256" key="11">
    <source>
        <dbReference type="SAM" id="MobiDB-lite"/>
    </source>
</evidence>
<dbReference type="AlphaFoldDB" id="A0A285VBM9"/>
<sequence>MAPVPADPGAGAAGGPSTQRADERLSAVGPLRRLLVKPELGALVGAIAVFTFFAVQSEVFRSARGIANWLDPASTLGIMAVAVALLMIGGHFDLSAGVMSGTTALTVAIVAVEYEQNIWVAIGVSLVVALLLGFFNGWLVTRTGLPSFIITLGTFLMLQGLNLGLTKLLTGTVTATGLASVPGYASAEWVFASRMTILGAEVRVAVLWWVLFTAVASWVLLRTRFGNWVFATGGDEVAARNVGVPARRTTIALFMTTSTAAWFVGTTLAVRLTSVQANTGTGQELIYIVAAVIGGCLLTGGFGSAIGASLGALIFGMTQLGIPYLRWDADWFYFFLGAMLLLAVLANRLVRRYAEAARR</sequence>
<feature type="transmembrane region" description="Helical" evidence="12">
    <location>
        <begin position="331"/>
        <end position="350"/>
    </location>
</feature>
<feature type="region of interest" description="Disordered" evidence="11">
    <location>
        <begin position="1"/>
        <end position="21"/>
    </location>
</feature>
<feature type="transmembrane region" description="Helical" evidence="12">
    <location>
        <begin position="69"/>
        <end position="88"/>
    </location>
</feature>
<dbReference type="OrthoDB" id="6844941at2"/>
<comment type="subcellular location">
    <subcellularLocation>
        <location evidence="1">Cell membrane</location>
        <topology evidence="1">Multi-pass membrane protein</topology>
    </subcellularLocation>
</comment>
<protein>
    <recommendedName>
        <fullName evidence="10">Xylose transport system permease protein XylH</fullName>
    </recommendedName>
</protein>
<keyword evidence="5" id="KW-0762">Sugar transport</keyword>
<keyword evidence="6 12" id="KW-0812">Transmembrane</keyword>
<evidence type="ECO:0000256" key="3">
    <source>
        <dbReference type="ARBA" id="ARBA00022475"/>
    </source>
</evidence>
<keyword evidence="3" id="KW-1003">Cell membrane</keyword>
<feature type="transmembrane region" description="Helical" evidence="12">
    <location>
        <begin position="40"/>
        <end position="57"/>
    </location>
</feature>
<organism evidence="13 14">
    <name type="scientific">Blastococcus aggregatus</name>
    <dbReference type="NCBI Taxonomy" id="38502"/>
    <lineage>
        <taxon>Bacteria</taxon>
        <taxon>Bacillati</taxon>
        <taxon>Actinomycetota</taxon>
        <taxon>Actinomycetes</taxon>
        <taxon>Geodermatophilales</taxon>
        <taxon>Geodermatophilaceae</taxon>
        <taxon>Blastococcus</taxon>
    </lineage>
</organism>
<dbReference type="PANTHER" id="PTHR32196:SF32">
    <property type="entry name" value="XYLOSE TRANSPORT SYSTEM PERMEASE PROTEIN XYLH"/>
    <property type="match status" value="1"/>
</dbReference>
<evidence type="ECO:0000313" key="13">
    <source>
        <dbReference type="EMBL" id="SOC51494.1"/>
    </source>
</evidence>
<feature type="transmembrane region" description="Helical" evidence="12">
    <location>
        <begin position="145"/>
        <end position="165"/>
    </location>
</feature>
<dbReference type="GO" id="GO:0022857">
    <property type="term" value="F:transmembrane transporter activity"/>
    <property type="evidence" value="ECO:0007669"/>
    <property type="project" value="InterPro"/>
</dbReference>
<proteinExistence type="predicted"/>
<name>A0A285VBM9_9ACTN</name>
<evidence type="ECO:0000256" key="2">
    <source>
        <dbReference type="ARBA" id="ARBA00022448"/>
    </source>
</evidence>
<keyword evidence="4" id="KW-0997">Cell inner membrane</keyword>
<evidence type="ECO:0000256" key="10">
    <source>
        <dbReference type="ARBA" id="ARBA00035686"/>
    </source>
</evidence>
<feature type="transmembrane region" description="Helical" evidence="12">
    <location>
        <begin position="202"/>
        <end position="221"/>
    </location>
</feature>
<feature type="transmembrane region" description="Helical" evidence="12">
    <location>
        <begin position="251"/>
        <end position="273"/>
    </location>
</feature>
<evidence type="ECO:0000256" key="5">
    <source>
        <dbReference type="ARBA" id="ARBA00022597"/>
    </source>
</evidence>
<keyword evidence="7 12" id="KW-1133">Transmembrane helix</keyword>
<dbReference type="InterPro" id="IPR001851">
    <property type="entry name" value="ABC_transp_permease"/>
</dbReference>
<evidence type="ECO:0000256" key="9">
    <source>
        <dbReference type="ARBA" id="ARBA00035611"/>
    </source>
</evidence>
<dbReference type="RefSeq" id="WP_097196526.1">
    <property type="nucleotide sequence ID" value="NZ_OBQI01000006.1"/>
</dbReference>
<gene>
    <name evidence="13" type="ORF">SAMN05660748_3747</name>
</gene>
<dbReference type="CDD" id="cd06579">
    <property type="entry name" value="TM_PBP1_transp_AraH_like"/>
    <property type="match status" value="1"/>
</dbReference>
<feature type="compositionally biased region" description="Low complexity" evidence="11">
    <location>
        <begin position="1"/>
        <end position="10"/>
    </location>
</feature>
<keyword evidence="8 12" id="KW-0472">Membrane</keyword>
<feature type="transmembrane region" description="Helical" evidence="12">
    <location>
        <begin position="94"/>
        <end position="112"/>
    </location>
</feature>
<dbReference type="EMBL" id="OBQI01000006">
    <property type="protein sequence ID" value="SOC51494.1"/>
    <property type="molecule type" value="Genomic_DNA"/>
</dbReference>
<evidence type="ECO:0000256" key="8">
    <source>
        <dbReference type="ARBA" id="ARBA00023136"/>
    </source>
</evidence>
<dbReference type="GO" id="GO:0005886">
    <property type="term" value="C:plasma membrane"/>
    <property type="evidence" value="ECO:0007669"/>
    <property type="project" value="UniProtKB-SubCell"/>
</dbReference>